<dbReference type="GO" id="GO:0005634">
    <property type="term" value="C:nucleus"/>
    <property type="evidence" value="ECO:0007669"/>
    <property type="project" value="TreeGrafter"/>
</dbReference>
<sequence>MVKDKPNSIRTYDEDGFRKRAACLCVRNELEDEILLVTSSGNRDRWIVPGGGLEPNEDSSAAAVREVMEEAGVIGHLARCLGSFEHPERRHRTSVYVLNVTEELKEWEDSRSRQRKWFKLDDAIAELSVHKPVQCKYVRLLCKKENQTTSGSISQAKAIPETNEINKK</sequence>
<accession>A0A6G1S7A3</accession>
<dbReference type="GO" id="GO:0000298">
    <property type="term" value="F:endopolyphosphatase activity"/>
    <property type="evidence" value="ECO:0007669"/>
    <property type="project" value="TreeGrafter"/>
</dbReference>
<dbReference type="PANTHER" id="PTHR12629">
    <property type="entry name" value="DIPHOSPHOINOSITOL POLYPHOSPHATE PHOSPHOHYDROLASE"/>
    <property type="match status" value="1"/>
</dbReference>
<dbReference type="GO" id="GO:0034431">
    <property type="term" value="F:bis(5'-adenosyl)-hexaphosphatase activity"/>
    <property type="evidence" value="ECO:0007669"/>
    <property type="project" value="TreeGrafter"/>
</dbReference>
<evidence type="ECO:0000256" key="8">
    <source>
        <dbReference type="ARBA" id="ARBA00022842"/>
    </source>
</evidence>
<proteinExistence type="inferred from homology"/>
<dbReference type="PROSITE" id="PS51462">
    <property type="entry name" value="NUDIX"/>
    <property type="match status" value="1"/>
</dbReference>
<evidence type="ECO:0000259" key="10">
    <source>
        <dbReference type="PROSITE" id="PS51462"/>
    </source>
</evidence>
<dbReference type="GO" id="GO:0071543">
    <property type="term" value="P:diphosphoinositol polyphosphate metabolic process"/>
    <property type="evidence" value="ECO:0007669"/>
    <property type="project" value="TreeGrafter"/>
</dbReference>
<keyword evidence="7 11" id="KW-0378">Hydrolase</keyword>
<dbReference type="GO" id="GO:0046872">
    <property type="term" value="F:metal ion binding"/>
    <property type="evidence" value="ECO:0007669"/>
    <property type="project" value="UniProtKB-KW"/>
</dbReference>
<dbReference type="GO" id="GO:1901909">
    <property type="term" value="P:diadenosine hexaphosphate catabolic process"/>
    <property type="evidence" value="ECO:0007669"/>
    <property type="project" value="TreeGrafter"/>
</dbReference>
<dbReference type="InterPro" id="IPR000086">
    <property type="entry name" value="NUDIX_hydrolase_dom"/>
</dbReference>
<evidence type="ECO:0000256" key="1">
    <source>
        <dbReference type="ARBA" id="ARBA00001946"/>
    </source>
</evidence>
<dbReference type="Pfam" id="PF00293">
    <property type="entry name" value="NUDIX"/>
    <property type="match status" value="1"/>
</dbReference>
<evidence type="ECO:0000256" key="2">
    <source>
        <dbReference type="ARBA" id="ARBA00004496"/>
    </source>
</evidence>
<dbReference type="PROSITE" id="PS00893">
    <property type="entry name" value="NUDIX_BOX"/>
    <property type="match status" value="1"/>
</dbReference>
<organism evidence="11">
    <name type="scientific">Aceria tosichella</name>
    <name type="common">wheat curl mite</name>
    <dbReference type="NCBI Taxonomy" id="561515"/>
    <lineage>
        <taxon>Eukaryota</taxon>
        <taxon>Metazoa</taxon>
        <taxon>Ecdysozoa</taxon>
        <taxon>Arthropoda</taxon>
        <taxon>Chelicerata</taxon>
        <taxon>Arachnida</taxon>
        <taxon>Acari</taxon>
        <taxon>Acariformes</taxon>
        <taxon>Trombidiformes</taxon>
        <taxon>Prostigmata</taxon>
        <taxon>Eupodina</taxon>
        <taxon>Eriophyoidea</taxon>
        <taxon>Eriophyidae</taxon>
        <taxon>Eriophyinae</taxon>
        <taxon>Aceriini</taxon>
        <taxon>Aceria</taxon>
    </lineage>
</organism>
<dbReference type="EMBL" id="GGYP01001478">
    <property type="protein sequence ID" value="MDE46249.1"/>
    <property type="molecule type" value="Transcribed_RNA"/>
</dbReference>
<dbReference type="GO" id="GO:0005737">
    <property type="term" value="C:cytoplasm"/>
    <property type="evidence" value="ECO:0007669"/>
    <property type="project" value="UniProtKB-SubCell"/>
</dbReference>
<evidence type="ECO:0000256" key="5">
    <source>
        <dbReference type="ARBA" id="ARBA00022490"/>
    </source>
</evidence>
<dbReference type="AlphaFoldDB" id="A0A6G1S7A3"/>
<dbReference type="GO" id="GO:1901907">
    <property type="term" value="P:diadenosine pentaphosphate catabolic process"/>
    <property type="evidence" value="ECO:0007669"/>
    <property type="project" value="TreeGrafter"/>
</dbReference>
<comment type="similarity">
    <text evidence="3">Belongs to the Nudix hydrolase family. DIPP subfamily.</text>
</comment>
<name>A0A6G1S7A3_9ACAR</name>
<protein>
    <recommendedName>
        <fullName evidence="4">diphosphoinositol-polyphosphate diphosphatase</fullName>
        <ecNumber evidence="4">3.6.1.52</ecNumber>
    </recommendedName>
</protein>
<dbReference type="Gene3D" id="3.90.79.10">
    <property type="entry name" value="Nucleoside Triphosphate Pyrophosphohydrolase"/>
    <property type="match status" value="1"/>
</dbReference>
<dbReference type="SUPFAM" id="SSF55811">
    <property type="entry name" value="Nudix"/>
    <property type="match status" value="1"/>
</dbReference>
<reference evidence="11" key="1">
    <citation type="submission" date="2018-10" db="EMBL/GenBank/DDBJ databases">
        <title>Transcriptome assembly of Aceria tosichella (Wheat curl mite) Type 2.</title>
        <authorList>
            <person name="Scully E.D."/>
            <person name="Geib S.M."/>
            <person name="Palmer N.A."/>
            <person name="Gupta A.K."/>
            <person name="Sarath G."/>
            <person name="Tatineni S."/>
        </authorList>
    </citation>
    <scope>NUCLEOTIDE SEQUENCE</scope>
    <source>
        <strain evidence="11">LincolnNE</strain>
    </source>
</reference>
<dbReference type="GO" id="GO:0034432">
    <property type="term" value="F:bis(5'-adenosyl)-pentaphosphatase activity"/>
    <property type="evidence" value="ECO:0007669"/>
    <property type="project" value="TreeGrafter"/>
</dbReference>
<dbReference type="GO" id="GO:0008486">
    <property type="term" value="F:diphosphoinositol-polyphosphate diphosphatase activity"/>
    <property type="evidence" value="ECO:0007669"/>
    <property type="project" value="UniProtKB-EC"/>
</dbReference>
<keyword evidence="6" id="KW-0479">Metal-binding</keyword>
<comment type="subcellular location">
    <subcellularLocation>
        <location evidence="2">Cytoplasm</location>
    </subcellularLocation>
</comment>
<dbReference type="FunFam" id="3.90.79.10:FF:000002">
    <property type="entry name" value="diphosphoinositol polyphosphate phosphohydrolase 1"/>
    <property type="match status" value="1"/>
</dbReference>
<evidence type="ECO:0000256" key="7">
    <source>
        <dbReference type="ARBA" id="ARBA00022801"/>
    </source>
</evidence>
<dbReference type="PANTHER" id="PTHR12629:SF0">
    <property type="entry name" value="DIPHOSPHOINOSITOL-POLYPHOSPHATE DIPHOSPHATASE"/>
    <property type="match status" value="1"/>
</dbReference>
<evidence type="ECO:0000256" key="3">
    <source>
        <dbReference type="ARBA" id="ARBA00008266"/>
    </source>
</evidence>
<keyword evidence="8" id="KW-0460">Magnesium</keyword>
<comment type="cofactor">
    <cofactor evidence="1">
        <name>Mg(2+)</name>
        <dbReference type="ChEBI" id="CHEBI:18420"/>
    </cofactor>
</comment>
<comment type="catalytic activity">
    <reaction evidence="9">
        <text>diphospho-myo-inositol polyphosphate + H2O = myo-inositol polyphosphate + phosphate.</text>
        <dbReference type="EC" id="3.6.1.52"/>
    </reaction>
</comment>
<dbReference type="GO" id="GO:1901911">
    <property type="term" value="P:adenosine 5'-(hexahydrogen pentaphosphate) catabolic process"/>
    <property type="evidence" value="ECO:0007669"/>
    <property type="project" value="TreeGrafter"/>
</dbReference>
<dbReference type="InterPro" id="IPR047198">
    <property type="entry name" value="DDP-like_NUDIX"/>
</dbReference>
<evidence type="ECO:0000256" key="4">
    <source>
        <dbReference type="ARBA" id="ARBA00012527"/>
    </source>
</evidence>
<dbReference type="EC" id="3.6.1.52" evidence="4"/>
<evidence type="ECO:0000256" key="6">
    <source>
        <dbReference type="ARBA" id="ARBA00022723"/>
    </source>
</evidence>
<gene>
    <name evidence="11" type="primary">NUDT4</name>
    <name evidence="11" type="ORF">g.11937</name>
</gene>
<dbReference type="CDD" id="cd04666">
    <property type="entry name" value="NUDIX_DIPP2_like_Nudt4"/>
    <property type="match status" value="1"/>
</dbReference>
<feature type="domain" description="Nudix hydrolase" evidence="10">
    <location>
        <begin position="17"/>
        <end position="140"/>
    </location>
</feature>
<keyword evidence="5" id="KW-0963">Cytoplasm</keyword>
<dbReference type="InterPro" id="IPR015797">
    <property type="entry name" value="NUDIX_hydrolase-like_dom_sf"/>
</dbReference>
<evidence type="ECO:0000256" key="9">
    <source>
        <dbReference type="ARBA" id="ARBA00033994"/>
    </source>
</evidence>
<dbReference type="InterPro" id="IPR020084">
    <property type="entry name" value="NUDIX_hydrolase_CS"/>
</dbReference>
<evidence type="ECO:0000313" key="11">
    <source>
        <dbReference type="EMBL" id="MDE46249.1"/>
    </source>
</evidence>